<reference evidence="1 2" key="1">
    <citation type="submission" date="2022-01" db="EMBL/GenBank/DDBJ databases">
        <title>Mariniradius saccharolyticus sp. nov., isolated from sediment of a river.</title>
        <authorList>
            <person name="Liu H."/>
        </authorList>
    </citation>
    <scope>NUCLEOTIDE SEQUENCE [LARGE SCALE GENOMIC DNA]</scope>
    <source>
        <strain evidence="1 2">RY-2</strain>
    </source>
</reference>
<sequence length="716" mass="79364">MRFLLTLSFFFFVQAVSGQTAIKGIVKDTKGESIPGVNIYIKGTYDGTTSELDGSYLLETTEAGKQVIVFQYMGFKTQEEEVELNGGEIQLSPTLRETINEMSAVTITAGAMEASDEKRAVVLRPLDIVTVPSAMGDIIGAFQTLPGTSNVGNDGRLFVRGGDASETAIFIDGLMVGNAFGTTASNVPTRTRFNPNLFKGSFFSTGGYSAEFGNAMSSALALNSVDIPARTQGDLSLMSVGLGYSQTLVGKNNSLTATANYFDLNPYQHIVKQNFDWERGPFGVDGQVSLRQKIGKNGMAKGFFHTESGGMKVWQKVPGQEGRGQLVDLRNHYSFGQGSFKQTLANDWSMYGGLAFSHNVEEYNVAPFEIRNTNQIVHGKVAAVKGFSDRFSLKTGTEVFQFSYKESLKSENLEREYGDAQVNVFSEADYYFSNSLIMRAGLRAAHSSLTGQSWVDPRFSLAYKFKHEGQVSVAAGKFSQPVVETLRVVAPESSNTRASHLLLNYFLDKNGRTIRAEAFYKDYVNLLTYQGERFLYRDIQQNGEGFAKGFDLFYRDRKSFKNTDFWVTYSFVDSKRIFANFTQMVQPGFAPRHNASVVVKHFVPKLKSQLGASFAFNDGYAYTNPNLPGEMNAKTPSFQDLSISWSYLPKPNLIIHLACSNLIGRDNIFGYQFSPIPNENGVYESLPIRQTAPRFIFLGLFLTLSKDKTANNLNNL</sequence>
<proteinExistence type="predicted"/>
<dbReference type="SUPFAM" id="SSF49464">
    <property type="entry name" value="Carboxypeptidase regulatory domain-like"/>
    <property type="match status" value="1"/>
</dbReference>
<keyword evidence="2" id="KW-1185">Reference proteome</keyword>
<comment type="caution">
    <text evidence="1">The sequence shown here is derived from an EMBL/GenBank/DDBJ whole genome shotgun (WGS) entry which is preliminary data.</text>
</comment>
<dbReference type="Proteomes" id="UP001201449">
    <property type="component" value="Unassembled WGS sequence"/>
</dbReference>
<keyword evidence="1" id="KW-0675">Receptor</keyword>
<dbReference type="RefSeq" id="WP_234861926.1">
    <property type="nucleotide sequence ID" value="NZ_JAKEVZ010000009.1"/>
</dbReference>
<organism evidence="1 2">
    <name type="scientific">Mariniradius sediminis</name>
    <dbReference type="NCBI Taxonomy" id="2909237"/>
    <lineage>
        <taxon>Bacteria</taxon>
        <taxon>Pseudomonadati</taxon>
        <taxon>Bacteroidota</taxon>
        <taxon>Cytophagia</taxon>
        <taxon>Cytophagales</taxon>
        <taxon>Cyclobacteriaceae</taxon>
        <taxon>Mariniradius</taxon>
    </lineage>
</organism>
<gene>
    <name evidence="1" type="ORF">L0U89_13055</name>
</gene>
<evidence type="ECO:0000313" key="2">
    <source>
        <dbReference type="Proteomes" id="UP001201449"/>
    </source>
</evidence>
<dbReference type="EMBL" id="JAKEVZ010000009">
    <property type="protein sequence ID" value="MCF1751997.1"/>
    <property type="molecule type" value="Genomic_DNA"/>
</dbReference>
<dbReference type="InterPro" id="IPR008969">
    <property type="entry name" value="CarboxyPept-like_regulatory"/>
</dbReference>
<accession>A0ABS9BVA8</accession>
<protein>
    <submittedName>
        <fullName evidence="1">TonB-dependent receptor</fullName>
    </submittedName>
</protein>
<dbReference type="SUPFAM" id="SSF56935">
    <property type="entry name" value="Porins"/>
    <property type="match status" value="1"/>
</dbReference>
<dbReference type="Pfam" id="PF13715">
    <property type="entry name" value="CarbopepD_reg_2"/>
    <property type="match status" value="1"/>
</dbReference>
<dbReference type="Gene3D" id="2.60.40.1120">
    <property type="entry name" value="Carboxypeptidase-like, regulatory domain"/>
    <property type="match status" value="1"/>
</dbReference>
<evidence type="ECO:0000313" key="1">
    <source>
        <dbReference type="EMBL" id="MCF1751997.1"/>
    </source>
</evidence>
<name>A0ABS9BVA8_9BACT</name>